<dbReference type="InterPro" id="IPR029062">
    <property type="entry name" value="Class_I_gatase-like"/>
</dbReference>
<keyword evidence="1 4" id="KW-0028">Amino-acid biosynthesis</keyword>
<comment type="subcellular location">
    <subcellularLocation>
        <location evidence="4">Cytoplasm</location>
    </subcellularLocation>
</comment>
<dbReference type="HAMAP" id="MF_00295">
    <property type="entry name" value="MetA_acyltransf"/>
    <property type="match status" value="1"/>
</dbReference>
<dbReference type="SUPFAM" id="SSF52317">
    <property type="entry name" value="Class I glutamine amidotransferase-like"/>
    <property type="match status" value="1"/>
</dbReference>
<protein>
    <recommendedName>
        <fullName evidence="4">Probable acyltransferase</fullName>
        <ecNumber evidence="4">2.3.1.-</ecNumber>
    </recommendedName>
</protein>
<feature type="binding site" evidence="4">
    <location>
        <position position="264"/>
    </location>
    <ligand>
        <name>substrate</name>
    </ligand>
</feature>
<evidence type="ECO:0000256" key="1">
    <source>
        <dbReference type="ARBA" id="ARBA00022605"/>
    </source>
</evidence>
<feature type="binding site" evidence="4">
    <location>
        <position position="169"/>
    </location>
    <ligand>
        <name>substrate</name>
    </ligand>
</feature>
<dbReference type="PANTHER" id="PTHR20919:SF0">
    <property type="entry name" value="HOMOSERINE O-SUCCINYLTRANSFERASE"/>
    <property type="match status" value="1"/>
</dbReference>
<feature type="active site" description="Proton acceptor" evidence="4">
    <location>
        <position position="250"/>
    </location>
</feature>
<evidence type="ECO:0000256" key="4">
    <source>
        <dbReference type="HAMAP-Rule" id="MF_00295"/>
    </source>
</evidence>
<dbReference type="GO" id="GO:0005737">
    <property type="term" value="C:cytoplasm"/>
    <property type="evidence" value="ECO:0007669"/>
    <property type="project" value="UniProtKB-SubCell"/>
</dbReference>
<evidence type="ECO:0000256" key="3">
    <source>
        <dbReference type="ARBA" id="ARBA00023315"/>
    </source>
</evidence>
<evidence type="ECO:0000313" key="7">
    <source>
        <dbReference type="Proteomes" id="UP000034491"/>
    </source>
</evidence>
<feature type="site" description="Important for acyl-CoA specificity" evidence="4">
    <location>
        <position position="115"/>
    </location>
</feature>
<feature type="active site" evidence="4">
    <location>
        <position position="252"/>
    </location>
</feature>
<dbReference type="Gene3D" id="3.40.50.880">
    <property type="match status" value="1"/>
</dbReference>
<keyword evidence="2 4" id="KW-0808">Transferase</keyword>
<evidence type="ECO:0000256" key="5">
    <source>
        <dbReference type="PIRSR" id="PIRSR000450-1"/>
    </source>
</evidence>
<dbReference type="PIRSF" id="PIRSF000450">
    <property type="entry name" value="H_ser_succinyltr"/>
    <property type="match status" value="1"/>
</dbReference>
<proteinExistence type="inferred from homology"/>
<reference evidence="6 7" key="1">
    <citation type="submission" date="2015-03" db="EMBL/GenBank/DDBJ databases">
        <title>Genome sequence of Kiloniella sp. P1-1, isolated from the gut microflora of Pacific white shrimp, Penaeus vannamei.</title>
        <authorList>
            <person name="Shao Z."/>
            <person name="Wang L."/>
            <person name="Li X."/>
        </authorList>
    </citation>
    <scope>NUCLEOTIDE SEQUENCE [LARGE SCALE GENOMIC DNA]</scope>
    <source>
        <strain evidence="6 7">P1-1</strain>
    </source>
</reference>
<dbReference type="GO" id="GO:0008652">
    <property type="term" value="P:amino acid biosynthetic process"/>
    <property type="evidence" value="ECO:0007669"/>
    <property type="project" value="UniProtKB-KW"/>
</dbReference>
<comment type="similarity">
    <text evidence="4">Belongs to the MetA family.</text>
</comment>
<dbReference type="InterPro" id="IPR033752">
    <property type="entry name" value="MetA_family"/>
</dbReference>
<dbReference type="STRING" id="1549748.WH95_01555"/>
<name>A0A0M2RAH0_9PROT</name>
<keyword evidence="7" id="KW-1185">Reference proteome</keyword>
<dbReference type="PANTHER" id="PTHR20919">
    <property type="entry name" value="HOMOSERINE O-SUCCINYLTRANSFERASE"/>
    <property type="match status" value="1"/>
</dbReference>
<dbReference type="Proteomes" id="UP000034491">
    <property type="component" value="Unassembled WGS sequence"/>
</dbReference>
<evidence type="ECO:0000313" key="6">
    <source>
        <dbReference type="EMBL" id="KKJ78837.1"/>
    </source>
</evidence>
<organism evidence="6 7">
    <name type="scientific">Kiloniella litopenaei</name>
    <dbReference type="NCBI Taxonomy" id="1549748"/>
    <lineage>
        <taxon>Bacteria</taxon>
        <taxon>Pseudomonadati</taxon>
        <taxon>Pseudomonadota</taxon>
        <taxon>Alphaproteobacteria</taxon>
        <taxon>Rhodospirillales</taxon>
        <taxon>Kiloniellaceae</taxon>
        <taxon>Kiloniella</taxon>
    </lineage>
</organism>
<feature type="active site" description="Acyl-thioester intermediate" evidence="4 5">
    <location>
        <position position="148"/>
    </location>
</feature>
<gene>
    <name evidence="6" type="ORF">WH95_01555</name>
</gene>
<accession>A0A0M2RAH0</accession>
<keyword evidence="4" id="KW-0963">Cytoplasm</keyword>
<comment type="caution">
    <text evidence="4">Lacks conserved residue(s) required for the propagation of feature annotation.</text>
</comment>
<dbReference type="GO" id="GO:0008899">
    <property type="term" value="F:homoserine O-succinyltransferase activity"/>
    <property type="evidence" value="ECO:0007669"/>
    <property type="project" value="TreeGrafter"/>
</dbReference>
<dbReference type="AlphaFoldDB" id="A0A0M2RAH0"/>
<dbReference type="Pfam" id="PF04204">
    <property type="entry name" value="HTS"/>
    <property type="match status" value="1"/>
</dbReference>
<comment type="caution">
    <text evidence="6">The sequence shown here is derived from an EMBL/GenBank/DDBJ whole genome shotgun (WGS) entry which is preliminary data.</text>
</comment>
<sequence length="322" mass="36794">MVITASEAHPFLPSLGDPTAIAEEKALHQDIRPLEIAILNLMADKQTTELQLARWLGHTPLQVRLTFVTTDSYVASVKAGHKSKSTPSEHISKYYNAWSDVKDRKFDGLLVTGVNLLDADVTSEGIWDEIQEIFNWSKTNVLSSMYICWAGFAAMRYFHDIKCHNGKTKTLGVFEHGIEADSADLLFGLPDRFPIPVGRWQRLHRDKVEGYKALELVSCTDDGDIFLVAENKAFKKGCKTYPRRIFMFNHPEYDTDTMKKEYLRDIKSFPDLPIPPNYFPDDDIEKTPINTWRYTAAIYGNWIKSLYEATPYDINDIPEACE</sequence>
<evidence type="ECO:0000256" key="2">
    <source>
        <dbReference type="ARBA" id="ARBA00022679"/>
    </source>
</evidence>
<keyword evidence="3 4" id="KW-0012">Acyltransferase</keyword>
<dbReference type="EC" id="2.3.1.-" evidence="4"/>
<dbReference type="PATRIC" id="fig|1549748.8.peg.334"/>
<dbReference type="EMBL" id="LANI01000001">
    <property type="protein sequence ID" value="KKJ78837.1"/>
    <property type="molecule type" value="Genomic_DNA"/>
</dbReference>